<protein>
    <submittedName>
        <fullName evidence="1">Uncharacterized protein</fullName>
    </submittedName>
</protein>
<comment type="caution">
    <text evidence="1">The sequence shown here is derived from an EMBL/GenBank/DDBJ whole genome shotgun (WGS) entry which is preliminary data.</text>
</comment>
<accession>A0A9P4P963</accession>
<proteinExistence type="predicted"/>
<dbReference type="Proteomes" id="UP000799764">
    <property type="component" value="Unassembled WGS sequence"/>
</dbReference>
<evidence type="ECO:0000313" key="1">
    <source>
        <dbReference type="EMBL" id="KAF2438993.1"/>
    </source>
</evidence>
<reference evidence="1" key="1">
    <citation type="journal article" date="2020" name="Stud. Mycol.">
        <title>101 Dothideomycetes genomes: a test case for predicting lifestyles and emergence of pathogens.</title>
        <authorList>
            <person name="Haridas S."/>
            <person name="Albert R."/>
            <person name="Binder M."/>
            <person name="Bloem J."/>
            <person name="Labutti K."/>
            <person name="Salamov A."/>
            <person name="Andreopoulos B."/>
            <person name="Baker S."/>
            <person name="Barry K."/>
            <person name="Bills G."/>
            <person name="Bluhm B."/>
            <person name="Cannon C."/>
            <person name="Castanera R."/>
            <person name="Culley D."/>
            <person name="Daum C."/>
            <person name="Ezra D."/>
            <person name="Gonzalez J."/>
            <person name="Henrissat B."/>
            <person name="Kuo A."/>
            <person name="Liang C."/>
            <person name="Lipzen A."/>
            <person name="Lutzoni F."/>
            <person name="Magnuson J."/>
            <person name="Mondo S."/>
            <person name="Nolan M."/>
            <person name="Ohm R."/>
            <person name="Pangilinan J."/>
            <person name="Park H.-J."/>
            <person name="Ramirez L."/>
            <person name="Alfaro M."/>
            <person name="Sun H."/>
            <person name="Tritt A."/>
            <person name="Yoshinaga Y."/>
            <person name="Zwiers L.-H."/>
            <person name="Turgeon B."/>
            <person name="Goodwin S."/>
            <person name="Spatafora J."/>
            <person name="Crous P."/>
            <person name="Grigoriev I."/>
        </authorList>
    </citation>
    <scope>NUCLEOTIDE SEQUENCE</scope>
    <source>
        <strain evidence="1">CBS 690.94</strain>
    </source>
</reference>
<dbReference type="OrthoDB" id="406838at2759"/>
<keyword evidence="2" id="KW-1185">Reference proteome</keyword>
<gene>
    <name evidence="1" type="ORF">P171DRAFT_525575</name>
</gene>
<name>A0A9P4P963_9PLEO</name>
<sequence length="163" mass="18821">MPRPSALLMLAQSGFALTDSLKSFLVHELSHVQGARHYHAPFEDQKYKLQRSEEIGRRDEFSVCAYLYPTSPPSIRDSDVEALRAAYSLTGDTYKSLRIYRHKALPMPYHENPNAYQPRVKSTCACTGMWCWDDDVVVLERHEEEDLRISEVSEGEEEWILVN</sequence>
<dbReference type="AlphaFoldDB" id="A0A9P4P963"/>
<evidence type="ECO:0000313" key="2">
    <source>
        <dbReference type="Proteomes" id="UP000799764"/>
    </source>
</evidence>
<organism evidence="1 2">
    <name type="scientific">Karstenula rhodostoma CBS 690.94</name>
    <dbReference type="NCBI Taxonomy" id="1392251"/>
    <lineage>
        <taxon>Eukaryota</taxon>
        <taxon>Fungi</taxon>
        <taxon>Dikarya</taxon>
        <taxon>Ascomycota</taxon>
        <taxon>Pezizomycotina</taxon>
        <taxon>Dothideomycetes</taxon>
        <taxon>Pleosporomycetidae</taxon>
        <taxon>Pleosporales</taxon>
        <taxon>Massarineae</taxon>
        <taxon>Didymosphaeriaceae</taxon>
        <taxon>Karstenula</taxon>
    </lineage>
</organism>
<dbReference type="EMBL" id="MU001510">
    <property type="protein sequence ID" value="KAF2438993.1"/>
    <property type="molecule type" value="Genomic_DNA"/>
</dbReference>